<dbReference type="EMBL" id="JAUUTY010000005">
    <property type="protein sequence ID" value="KAK1632991.1"/>
    <property type="molecule type" value="Genomic_DNA"/>
</dbReference>
<comment type="caution">
    <text evidence="2">The sequence shown here is derived from an EMBL/GenBank/DDBJ whole genome shotgun (WGS) entry which is preliminary data.</text>
</comment>
<protein>
    <recommendedName>
        <fullName evidence="4">Pentatricopeptide repeat-containing protein</fullName>
    </recommendedName>
</protein>
<dbReference type="Proteomes" id="UP001231189">
    <property type="component" value="Unassembled WGS sequence"/>
</dbReference>
<comment type="similarity">
    <text evidence="1">Belongs to the PPR family. P subfamily.</text>
</comment>
<dbReference type="PANTHER" id="PTHR46598:SF1">
    <property type="entry name" value="OS10G0422566 PROTEIN"/>
    <property type="match status" value="1"/>
</dbReference>
<organism evidence="2 3">
    <name type="scientific">Lolium multiflorum</name>
    <name type="common">Italian ryegrass</name>
    <name type="synonym">Lolium perenne subsp. multiflorum</name>
    <dbReference type="NCBI Taxonomy" id="4521"/>
    <lineage>
        <taxon>Eukaryota</taxon>
        <taxon>Viridiplantae</taxon>
        <taxon>Streptophyta</taxon>
        <taxon>Embryophyta</taxon>
        <taxon>Tracheophyta</taxon>
        <taxon>Spermatophyta</taxon>
        <taxon>Magnoliopsida</taxon>
        <taxon>Liliopsida</taxon>
        <taxon>Poales</taxon>
        <taxon>Poaceae</taxon>
        <taxon>BOP clade</taxon>
        <taxon>Pooideae</taxon>
        <taxon>Poodae</taxon>
        <taxon>Poeae</taxon>
        <taxon>Poeae Chloroplast Group 2 (Poeae type)</taxon>
        <taxon>Loliodinae</taxon>
        <taxon>Loliinae</taxon>
        <taxon>Lolium</taxon>
    </lineage>
</organism>
<evidence type="ECO:0000313" key="2">
    <source>
        <dbReference type="EMBL" id="KAK1632991.1"/>
    </source>
</evidence>
<dbReference type="AlphaFoldDB" id="A0AAD8RWL0"/>
<accession>A0AAD8RWL0</accession>
<evidence type="ECO:0008006" key="4">
    <source>
        <dbReference type="Google" id="ProtNLM"/>
    </source>
</evidence>
<dbReference type="PANTHER" id="PTHR46598">
    <property type="entry name" value="BNAC05G43320D PROTEIN"/>
    <property type="match status" value="1"/>
</dbReference>
<gene>
    <name evidence="2" type="ORF">QYE76_007306</name>
</gene>
<keyword evidence="3" id="KW-1185">Reference proteome</keyword>
<evidence type="ECO:0000313" key="3">
    <source>
        <dbReference type="Proteomes" id="UP001231189"/>
    </source>
</evidence>
<proteinExistence type="inferred from homology"/>
<evidence type="ECO:0000256" key="1">
    <source>
        <dbReference type="ARBA" id="ARBA00007626"/>
    </source>
</evidence>
<sequence>MPRIGVKPEASLLIVMARKYQKNGHKDEIQKLKGHVDEACGLSESEFRQFYDCLLSCHLKFGDLDSAVDMVLDMLKKGKNAKRSLEAAKAVLEAVENNKIYLPYDKAGTENPGSPNKSVSTDSQMLNAELCFILQR</sequence>
<reference evidence="2" key="1">
    <citation type="submission" date="2023-07" db="EMBL/GenBank/DDBJ databases">
        <title>A chromosome-level genome assembly of Lolium multiflorum.</title>
        <authorList>
            <person name="Chen Y."/>
            <person name="Copetti D."/>
            <person name="Kolliker R."/>
            <person name="Studer B."/>
        </authorList>
    </citation>
    <scope>NUCLEOTIDE SEQUENCE</scope>
    <source>
        <strain evidence="2">02402/16</strain>
        <tissue evidence="2">Leaf</tissue>
    </source>
</reference>
<name>A0AAD8RWL0_LOLMU</name>